<accession>A0ABY5ZQX4</accession>
<sequence>MPLELEKMTVKEKLRALELLWDDLCRHAEGVPSPKWHEEILADRVIRHEAGEDPALDWRAAKERIRNNLP</sequence>
<evidence type="ECO:0000313" key="2">
    <source>
        <dbReference type="Proteomes" id="UP001060414"/>
    </source>
</evidence>
<dbReference type="Pfam" id="PF09720">
    <property type="entry name" value="Unstab_antitox"/>
    <property type="match status" value="1"/>
</dbReference>
<evidence type="ECO:0000313" key="1">
    <source>
        <dbReference type="EMBL" id="UWZ80270.1"/>
    </source>
</evidence>
<dbReference type="Proteomes" id="UP001060414">
    <property type="component" value="Chromosome"/>
</dbReference>
<keyword evidence="2" id="KW-1185">Reference proteome</keyword>
<dbReference type="RefSeq" id="WP_260748627.1">
    <property type="nucleotide sequence ID" value="NZ_CP092109.1"/>
</dbReference>
<dbReference type="InterPro" id="IPR013406">
    <property type="entry name" value="CHP02574_addiction_mod"/>
</dbReference>
<gene>
    <name evidence="1" type="ORF">L9S41_02445</name>
</gene>
<reference evidence="1" key="1">
    <citation type="journal article" date="2022" name="Environ. Microbiol.">
        <title>Geoalkalibacter halelectricus SAP #1 sp. nov. possessing extracellular electron transfer and mineral#reducing capabilities from a haloalkaline environment.</title>
        <authorList>
            <person name="Yadav S."/>
            <person name="Singh R."/>
            <person name="Sundharam S.S."/>
            <person name="Chaudhary S."/>
            <person name="Krishnamurthi S."/>
            <person name="Patil S.A."/>
        </authorList>
    </citation>
    <scope>NUCLEOTIDE SEQUENCE</scope>
    <source>
        <strain evidence="1">SAP-1</strain>
    </source>
</reference>
<name>A0ABY5ZQX4_9BACT</name>
<organism evidence="1 2">
    <name type="scientific">Geoalkalibacter halelectricus</name>
    <dbReference type="NCBI Taxonomy" id="2847045"/>
    <lineage>
        <taxon>Bacteria</taxon>
        <taxon>Pseudomonadati</taxon>
        <taxon>Thermodesulfobacteriota</taxon>
        <taxon>Desulfuromonadia</taxon>
        <taxon>Desulfuromonadales</taxon>
        <taxon>Geoalkalibacteraceae</taxon>
        <taxon>Geoalkalibacter</taxon>
    </lineage>
</organism>
<protein>
    <submittedName>
        <fullName evidence="1">Addiction module protein</fullName>
    </submittedName>
</protein>
<dbReference type="EMBL" id="CP092109">
    <property type="protein sequence ID" value="UWZ80270.1"/>
    <property type="molecule type" value="Genomic_DNA"/>
</dbReference>
<proteinExistence type="predicted"/>